<feature type="repeat" description="TPR" evidence="3">
    <location>
        <begin position="400"/>
        <end position="433"/>
    </location>
</feature>
<dbReference type="SMART" id="SM00028">
    <property type="entry name" value="TPR"/>
    <property type="match status" value="4"/>
</dbReference>
<organism evidence="6 7">
    <name type="scientific">Paramagnetospirillum magnetotacticum MS-1</name>
    <dbReference type="NCBI Taxonomy" id="272627"/>
    <lineage>
        <taxon>Bacteria</taxon>
        <taxon>Pseudomonadati</taxon>
        <taxon>Pseudomonadota</taxon>
        <taxon>Alphaproteobacteria</taxon>
        <taxon>Rhodospirillales</taxon>
        <taxon>Magnetospirillaceae</taxon>
        <taxon>Paramagnetospirillum</taxon>
    </lineage>
</organism>
<proteinExistence type="predicted"/>
<dbReference type="Pfam" id="PF13424">
    <property type="entry name" value="TPR_12"/>
    <property type="match status" value="2"/>
</dbReference>
<feature type="signal peptide" evidence="4">
    <location>
        <begin position="1"/>
        <end position="20"/>
    </location>
</feature>
<dbReference type="Pfam" id="PF12770">
    <property type="entry name" value="CHAT"/>
    <property type="match status" value="1"/>
</dbReference>
<reference evidence="6 7" key="1">
    <citation type="submission" date="2015-01" db="EMBL/GenBank/DDBJ databases">
        <title>Genome Sequence of Magnetospirillum magnetotacticum Strain MS-1.</title>
        <authorList>
            <person name="Marinov G.K."/>
            <person name="Smalley M.D."/>
            <person name="DeSalvo G."/>
        </authorList>
    </citation>
    <scope>NUCLEOTIDE SEQUENCE [LARGE SCALE GENOMIC DNA]</scope>
    <source>
        <strain evidence="6 7">MS-1</strain>
    </source>
</reference>
<dbReference type="AlphaFoldDB" id="A0A0C2YZU2"/>
<dbReference type="EMBL" id="JXSL01000020">
    <property type="protein sequence ID" value="KIM00156.1"/>
    <property type="molecule type" value="Genomic_DNA"/>
</dbReference>
<dbReference type="InterPro" id="IPR024983">
    <property type="entry name" value="CHAT_dom"/>
</dbReference>
<feature type="chain" id="PRO_5002171875" evidence="4">
    <location>
        <begin position="21"/>
        <end position="964"/>
    </location>
</feature>
<evidence type="ECO:0000256" key="2">
    <source>
        <dbReference type="ARBA" id="ARBA00022803"/>
    </source>
</evidence>
<keyword evidence="2 3" id="KW-0802">TPR repeat</keyword>
<evidence type="ECO:0000313" key="6">
    <source>
        <dbReference type="EMBL" id="KIM00156.1"/>
    </source>
</evidence>
<evidence type="ECO:0000256" key="3">
    <source>
        <dbReference type="PROSITE-ProRule" id="PRU00339"/>
    </source>
</evidence>
<sequence length="964" mass="100993">MGIRLAIIAAFLLPAFAALAEGVPLGKDLLGQECRGEVRAAISPDARVPPPMDVYCGPSALAGGRVRADWAGAESVEQALAASPVAADTASRLACQPARPERGQMVAACMSREGGWPAITLATLRGPLLLQAEGTPANQPALEAAMAHLAPLSDGAASAPAAARPDGLYDSSLAASYRDLTELARLNNGMGNHAGAEQAYRRALDVQRKVFGDNDPGLGDTLMHLALEVSNQGRFVEAAELFRRAEPLVRKSITPLDMPRLISYQALDAANRHSFAEARALAHQASLLRQTLMASEGGGQVAKGVLMDAFLARGELAQSLLVEASMSLRLDDVASAAVTAAEALSITGDSNNLPGGWRVQALSTMGLVLGRQGRYSEGEALLNEAVGLSQRLFGDGMPTVLAWAALGRFRAEQGRYTQAMQAFRQEFALLARHSAEGMRLGFEAASPFIVTALELAEQGGEERDVLLDQVFSVLQLVQAGQQSDMVSHAALKFASGDERIAKMVAERQDSQRRRDEIRLSLASEAALPDDQRNGDREAWLADEYRFAVARMAELDGQLRSAFPDYANLSSPAPVTIARLRSALGAGEGVIAFAFGDDFGLAVMVTPDRVEAKRLDITREDLAAEVSELRKGITVQDGRVGRYDLGRAHALYAKLFAPLSPPLGALRHLLVIPAGALASLPAAALVVTPPSSNDPGRADWLARHSALSQWPSVGALVTMRRHAGKSLASLPLLGIGNPSFGGMGPKGSASLVQHCRSDGPLPAGLLGQLAPLPDTEVELRSVAKVLNASGDDILVGGGATEAALRAKSLDRYRVLYFATHGLLPAELRCQSEPGLALAPPAGGAATKAGDGLLEASEIAALRLDADLVVLSACNTASAGGGFGGEALSSLADVFFHAGARSVLASHWPVPSVSTTRLMTGLFEINAKAEGLDTALQQAQLALLANEGTAHPVHWAGFSLIGGVKP</sequence>
<keyword evidence="4" id="KW-0732">Signal</keyword>
<dbReference type="PROSITE" id="PS50005">
    <property type="entry name" value="TPR"/>
    <property type="match status" value="1"/>
</dbReference>
<dbReference type="OrthoDB" id="9787760at2"/>
<accession>A0A0C2YZU2</accession>
<keyword evidence="7" id="KW-1185">Reference proteome</keyword>
<dbReference type="RefSeq" id="WP_041039899.1">
    <property type="nucleotide sequence ID" value="NZ_JXSL01000020.1"/>
</dbReference>
<dbReference type="InterPro" id="IPR019734">
    <property type="entry name" value="TPR_rpt"/>
</dbReference>
<dbReference type="PANTHER" id="PTHR45641:SF19">
    <property type="entry name" value="NEPHROCYSTIN-3"/>
    <property type="match status" value="1"/>
</dbReference>
<dbReference type="Proteomes" id="UP000031971">
    <property type="component" value="Unassembled WGS sequence"/>
</dbReference>
<feature type="domain" description="CHAT" evidence="5">
    <location>
        <begin position="647"/>
        <end position="960"/>
    </location>
</feature>
<evidence type="ECO:0000256" key="1">
    <source>
        <dbReference type="ARBA" id="ARBA00022737"/>
    </source>
</evidence>
<dbReference type="Gene3D" id="1.25.40.10">
    <property type="entry name" value="Tetratricopeptide repeat domain"/>
    <property type="match status" value="2"/>
</dbReference>
<evidence type="ECO:0000256" key="4">
    <source>
        <dbReference type="SAM" id="SignalP"/>
    </source>
</evidence>
<keyword evidence="1" id="KW-0677">Repeat</keyword>
<gene>
    <name evidence="6" type="ORF">CCC_02944</name>
</gene>
<dbReference type="SUPFAM" id="SSF48452">
    <property type="entry name" value="TPR-like"/>
    <property type="match status" value="1"/>
</dbReference>
<protein>
    <submittedName>
        <fullName evidence="6">TPR repeat-contatining protein</fullName>
    </submittedName>
</protein>
<dbReference type="InterPro" id="IPR011990">
    <property type="entry name" value="TPR-like_helical_dom_sf"/>
</dbReference>
<name>A0A0C2YZU2_PARME</name>
<dbReference type="PANTHER" id="PTHR45641">
    <property type="entry name" value="TETRATRICOPEPTIDE REPEAT PROTEIN (AFU_ORTHOLOGUE AFUA_6G03870)"/>
    <property type="match status" value="1"/>
</dbReference>
<evidence type="ECO:0000313" key="7">
    <source>
        <dbReference type="Proteomes" id="UP000031971"/>
    </source>
</evidence>
<evidence type="ECO:0000259" key="5">
    <source>
        <dbReference type="Pfam" id="PF12770"/>
    </source>
</evidence>
<comment type="caution">
    <text evidence="6">The sequence shown here is derived from an EMBL/GenBank/DDBJ whole genome shotgun (WGS) entry which is preliminary data.</text>
</comment>
<dbReference type="STRING" id="272627.CCC_02944"/>